<accession>A0ACC1PK44</accession>
<evidence type="ECO:0000313" key="1">
    <source>
        <dbReference type="EMBL" id="KAJ2992881.1"/>
    </source>
</evidence>
<keyword evidence="2" id="KW-1185">Reference proteome</keyword>
<reference evidence="1" key="1">
    <citation type="submission" date="2022-10" db="EMBL/GenBank/DDBJ databases">
        <title>Genome Sequence of Xylaria curta.</title>
        <authorList>
            <person name="Buettner E."/>
        </authorList>
    </citation>
    <scope>NUCLEOTIDE SEQUENCE</scope>
    <source>
        <strain evidence="1">Babe10</strain>
    </source>
</reference>
<dbReference type="Proteomes" id="UP001143856">
    <property type="component" value="Unassembled WGS sequence"/>
</dbReference>
<protein>
    <submittedName>
        <fullName evidence="1">Uncharacterized protein</fullName>
    </submittedName>
</protein>
<proteinExistence type="predicted"/>
<gene>
    <name evidence="1" type="ORF">NUW58_g2024</name>
</gene>
<dbReference type="EMBL" id="JAPDGR010000243">
    <property type="protein sequence ID" value="KAJ2992881.1"/>
    <property type="molecule type" value="Genomic_DNA"/>
</dbReference>
<comment type="caution">
    <text evidence="1">The sequence shown here is derived from an EMBL/GenBank/DDBJ whole genome shotgun (WGS) entry which is preliminary data.</text>
</comment>
<evidence type="ECO:0000313" key="2">
    <source>
        <dbReference type="Proteomes" id="UP001143856"/>
    </source>
</evidence>
<name>A0ACC1PK44_9PEZI</name>
<organism evidence="1 2">
    <name type="scientific">Xylaria curta</name>
    <dbReference type="NCBI Taxonomy" id="42375"/>
    <lineage>
        <taxon>Eukaryota</taxon>
        <taxon>Fungi</taxon>
        <taxon>Dikarya</taxon>
        <taxon>Ascomycota</taxon>
        <taxon>Pezizomycotina</taxon>
        <taxon>Sordariomycetes</taxon>
        <taxon>Xylariomycetidae</taxon>
        <taxon>Xylariales</taxon>
        <taxon>Xylariaceae</taxon>
        <taxon>Xylaria</taxon>
    </lineage>
</organism>
<sequence length="1551" mass="167337">MSCFNIPQGENAALEPIAICGMCGIKSPSDLWKALISKRVANSAKVPKSRFNIDAHLHKDSERPGSFNVPGGYFLDETPECFDPTFFNMTPIEAMWLDPQQRRILEAAFEAIESAGLAIEDISGTNVGVWVGSFTADYQQMNFKDPDFRHSYSATGVDIGIISNRINNLFDLKGPSSTINTACSSSVYALHNACNALRARDCDAALVCGVNLILTVDQHMNTAKLGVLSPTNTCHTFDAVADGYGRGEGAGALYIKRLTDALQDEDTIRAVIRSSAVNTNGKVPGYGITFPNALGQEAVVRAAYKRGGLDPNKTAYFECHGTGTPVGDPVEARAASRAMNDTRDPNKPLLIGAVKPNVGHSEAASGIFAVIKAALMVEKGLIPGVAGLQTVNPEIPEAELGLKINRDLISWPTEFESRRASVSSFGYGGTNGHVILENVEALVPNYHHGREKTPSDNPAATRPLLLTVSAHDQITLERNIRANLAVAENYSLLDLAYTLNMRRSKLPQRAFAIATEDGSIPLEEGAFVFGTGKKAVKNLAFVFTGQGAQWASVGTEAIKVFPVFRDTIRRLDNVLRKVEHPPTFSIEEQLTAPAEVSKINDPNIAQPTLVAVQIAIVDLLASWGVYPTAVIGHSAGEHAASYAAGLYSAPETIISGYYRGFCLERHAPSGGSMLAVGKGASEVGVDLEQLPSDLVLACENSSKSVTLSGPAETIHAAEAFFKEKGVFARELRTGMAYHSSHMQSTADHMAHYIDAGVQRLDDVDLRWRQPRSVMVSTVTNKELTPEDIKGAYWASNLRSRVLFDTGLATLLKLTAIGEIQGLLEVGPHSALGGPIKQILETSGSSEVAYFSTVVRTEGNSALSLLRSAGRLFNSQYPVNLSAMNGTETPSSPDEVAILKAAQVLKPQPLVDLPPYQWNYEKTFWAEPRLSAEYRQLTHPRHDILGRRILGLSDNSISWRNILRLRDVPWLADHKLGGSIMFPAAGHMAVAIEALRQRMELSGTAVAGVTLRNVELTKALVIPEGDVGVEIQVRLISTSRAEEGNTFDFAVESYTDGVWVVHSTGVVAPMAEGHIAPTSAAINPVNTKNLTRLQTGRVWNDTFTRVGFEYRGSFAALDCVRTHEQHAPQAIGQIPIMTASGVMEDESRYIIHPAAVDAVLQLVIIAIHQGLYQEMPWGVIPVRFEEVDFYFPSESEAGSKGLSTAWLPSRGPRDRKFVSNAILESEAGNILLHIKGLHTVAYDAALPPKTEDALAPMPYFGNTWNADYTLSSLDDIFSRELKDGSVTRALPGLVQIINHKTPVDSVLLVHSSAPIVSDILVHLGIASSITIGTSDVIPAELEALVNLHSLKTVKVPEDASELVSLGLSELNLAVIAGEQSKKLIQKEWLAKFKDTLAAGGKAILVVDHGDLSGARSKIHQAGFVGQEVSFVDKTLMLLSVPAVYTNGHAPPRVTLAYSALHSPRPDALLAQLREQYEGIEVKTLEELDVANSDKVIIYNPTALPTECANAAMAHARHQRGPLPGGGDRNGSLANTVRRAEAIASPHTRCGRG</sequence>